<dbReference type="Pfam" id="PF01916">
    <property type="entry name" value="DS"/>
    <property type="match status" value="1"/>
</dbReference>
<evidence type="ECO:0000313" key="3">
    <source>
        <dbReference type="EMBL" id="KPV43454.1"/>
    </source>
</evidence>
<feature type="region of interest" description="Disordered" evidence="2">
    <location>
        <begin position="90"/>
        <end position="123"/>
    </location>
</feature>
<dbReference type="Gene3D" id="3.40.910.10">
    <property type="entry name" value="Deoxyhypusine synthase"/>
    <property type="match status" value="1"/>
</dbReference>
<reference evidence="3 4" key="1">
    <citation type="submission" date="2015-09" db="EMBL/GenBank/DDBJ databases">
        <title>Draft genome sequence of Kouleothrix aurantiaca JCM 19913.</title>
        <authorList>
            <person name="Hemp J."/>
        </authorList>
    </citation>
    <scope>NUCLEOTIDE SEQUENCE [LARGE SCALE GENOMIC DNA]</scope>
    <source>
        <strain evidence="3 4">COM-B</strain>
    </source>
</reference>
<dbReference type="InterPro" id="IPR036982">
    <property type="entry name" value="Deoxyhypusine_synthase_sf"/>
</dbReference>
<comment type="similarity">
    <text evidence="1">Belongs to the deoxyhypusine synthase family.</text>
</comment>
<sequence>EIMGISEKGHDYFIQFTDARPDTGGLSGATPSEAMTWGKVDPDQLPDTIVCYADSTIVMPILTAYALETVGARPLKRLYDQRDSLLQDLQDDYAKASTPHHSDDILGGGGGTAIGRGTPDAGH</sequence>
<evidence type="ECO:0008006" key="5">
    <source>
        <dbReference type="Google" id="ProtNLM"/>
    </source>
</evidence>
<organism evidence="3 4">
    <name type="scientific">Kouleothrix aurantiaca</name>
    <dbReference type="NCBI Taxonomy" id="186479"/>
    <lineage>
        <taxon>Bacteria</taxon>
        <taxon>Bacillati</taxon>
        <taxon>Chloroflexota</taxon>
        <taxon>Chloroflexia</taxon>
        <taxon>Chloroflexales</taxon>
        <taxon>Roseiflexineae</taxon>
        <taxon>Roseiflexaceae</taxon>
        <taxon>Kouleothrix</taxon>
    </lineage>
</organism>
<proteinExistence type="inferred from homology"/>
<gene>
    <name evidence="3" type="ORF">SE17_44320</name>
</gene>
<accession>A0A0P9CCX4</accession>
<dbReference type="InterPro" id="IPR029035">
    <property type="entry name" value="DHS-like_NAD/FAD-binding_dom"/>
</dbReference>
<evidence type="ECO:0000256" key="1">
    <source>
        <dbReference type="ARBA" id="ARBA00009892"/>
    </source>
</evidence>
<evidence type="ECO:0000256" key="2">
    <source>
        <dbReference type="SAM" id="MobiDB-lite"/>
    </source>
</evidence>
<feature type="non-terminal residue" evidence="3">
    <location>
        <position position="1"/>
    </location>
</feature>
<dbReference type="EMBL" id="LJCR01003770">
    <property type="protein sequence ID" value="KPV43454.1"/>
    <property type="molecule type" value="Genomic_DNA"/>
</dbReference>
<comment type="caution">
    <text evidence="3">The sequence shown here is derived from an EMBL/GenBank/DDBJ whole genome shotgun (WGS) entry which is preliminary data.</text>
</comment>
<evidence type="ECO:0000313" key="4">
    <source>
        <dbReference type="Proteomes" id="UP000050509"/>
    </source>
</evidence>
<dbReference type="Proteomes" id="UP000050509">
    <property type="component" value="Unassembled WGS sequence"/>
</dbReference>
<dbReference type="AlphaFoldDB" id="A0A0P9CCX4"/>
<dbReference type="InterPro" id="IPR002773">
    <property type="entry name" value="Deoxyhypusine_synthase"/>
</dbReference>
<name>A0A0P9CCX4_9CHLR</name>
<dbReference type="SUPFAM" id="SSF52467">
    <property type="entry name" value="DHS-like NAD/FAD-binding domain"/>
    <property type="match status" value="1"/>
</dbReference>
<protein>
    <recommendedName>
        <fullName evidence="5">Deoxyhypusine synthase</fullName>
    </recommendedName>
</protein>
<keyword evidence="4" id="KW-1185">Reference proteome</keyword>